<proteinExistence type="predicted"/>
<gene>
    <name evidence="2" type="ORF">D7X32_31050</name>
</gene>
<evidence type="ECO:0000256" key="1">
    <source>
        <dbReference type="SAM" id="MobiDB-lite"/>
    </source>
</evidence>
<name>A0A3A8JQ78_9BACT</name>
<dbReference type="AlphaFoldDB" id="A0A3A8JQ78"/>
<accession>A0A3A8JQ78</accession>
<sequence length="194" mass="20733">MPQLRLPPHPSEMTPQVFPAAAQVVGWQVHTLLLHVCPAPQVPQLRLPPHPSEMTPQVFPWAAQVVGVHAQNRAQTSPSSMFPSQSSSSPLQDSVGATHAPQKLLLVPTTQACTEPAHVPAEVRHSCVSVPMPWPGRLSMSPSQSSSHLLHFSEVRTAGRQGPCAPLGRQAAVAFSQAYSGGAQLLRVPEGMTH</sequence>
<reference evidence="3" key="1">
    <citation type="submission" date="2018-09" db="EMBL/GenBank/DDBJ databases">
        <authorList>
            <person name="Livingstone P.G."/>
            <person name="Whitworth D.E."/>
        </authorList>
    </citation>
    <scope>NUCLEOTIDE SEQUENCE [LARGE SCALE GENOMIC DNA]</scope>
    <source>
        <strain evidence="3">CA043D</strain>
    </source>
</reference>
<evidence type="ECO:0000313" key="2">
    <source>
        <dbReference type="EMBL" id="RKG97962.1"/>
    </source>
</evidence>
<organism evidence="2 3">
    <name type="scientific">Corallococcus carmarthensis</name>
    <dbReference type="NCBI Taxonomy" id="2316728"/>
    <lineage>
        <taxon>Bacteria</taxon>
        <taxon>Pseudomonadati</taxon>
        <taxon>Myxococcota</taxon>
        <taxon>Myxococcia</taxon>
        <taxon>Myxococcales</taxon>
        <taxon>Cystobacterineae</taxon>
        <taxon>Myxococcaceae</taxon>
        <taxon>Corallococcus</taxon>
    </lineage>
</organism>
<keyword evidence="3" id="KW-1185">Reference proteome</keyword>
<protein>
    <submittedName>
        <fullName evidence="2">Uncharacterized protein</fullName>
    </submittedName>
</protein>
<dbReference type="EMBL" id="RAWE01000157">
    <property type="protein sequence ID" value="RKG97962.1"/>
    <property type="molecule type" value="Genomic_DNA"/>
</dbReference>
<feature type="region of interest" description="Disordered" evidence="1">
    <location>
        <begin position="72"/>
        <end position="97"/>
    </location>
</feature>
<feature type="compositionally biased region" description="Low complexity" evidence="1">
    <location>
        <begin position="75"/>
        <end position="94"/>
    </location>
</feature>
<dbReference type="Proteomes" id="UP000268313">
    <property type="component" value="Unassembled WGS sequence"/>
</dbReference>
<evidence type="ECO:0000313" key="3">
    <source>
        <dbReference type="Proteomes" id="UP000268313"/>
    </source>
</evidence>
<comment type="caution">
    <text evidence="2">The sequence shown here is derived from an EMBL/GenBank/DDBJ whole genome shotgun (WGS) entry which is preliminary data.</text>
</comment>